<dbReference type="InterPro" id="IPR011112">
    <property type="entry name" value="Rho-like_N"/>
</dbReference>
<accession>A0A5B9MFE0</accession>
<evidence type="ECO:0000313" key="3">
    <source>
        <dbReference type="EMBL" id="QEF99249.1"/>
    </source>
</evidence>
<dbReference type="Pfam" id="PF07498">
    <property type="entry name" value="Rho_N"/>
    <property type="match status" value="1"/>
</dbReference>
<dbReference type="KEGG" id="smam:Mal15_33110"/>
<organism evidence="3 4">
    <name type="scientific">Stieleria maiorica</name>
    <dbReference type="NCBI Taxonomy" id="2795974"/>
    <lineage>
        <taxon>Bacteria</taxon>
        <taxon>Pseudomonadati</taxon>
        <taxon>Planctomycetota</taxon>
        <taxon>Planctomycetia</taxon>
        <taxon>Pirellulales</taxon>
        <taxon>Pirellulaceae</taxon>
        <taxon>Stieleria</taxon>
    </lineage>
</organism>
<dbReference type="SUPFAM" id="SSF68912">
    <property type="entry name" value="Rho N-terminal domain-like"/>
    <property type="match status" value="1"/>
</dbReference>
<evidence type="ECO:0000256" key="1">
    <source>
        <dbReference type="SAM" id="MobiDB-lite"/>
    </source>
</evidence>
<name>A0A5B9MFE0_9BACT</name>
<dbReference type="GO" id="GO:0006353">
    <property type="term" value="P:DNA-templated transcription termination"/>
    <property type="evidence" value="ECO:0007669"/>
    <property type="project" value="InterPro"/>
</dbReference>
<reference evidence="3 4" key="1">
    <citation type="submission" date="2019-02" db="EMBL/GenBank/DDBJ databases">
        <title>Planctomycetal bacteria perform biofilm scaping via a novel small molecule.</title>
        <authorList>
            <person name="Jeske O."/>
            <person name="Boedeker C."/>
            <person name="Wiegand S."/>
            <person name="Breitling P."/>
            <person name="Kallscheuer N."/>
            <person name="Jogler M."/>
            <person name="Rohde M."/>
            <person name="Petersen J."/>
            <person name="Medema M.H."/>
            <person name="Surup F."/>
            <person name="Jogler C."/>
        </authorList>
    </citation>
    <scope>NUCLEOTIDE SEQUENCE [LARGE SCALE GENOMIC DNA]</scope>
    <source>
        <strain evidence="3 4">Mal15</strain>
    </source>
</reference>
<sequence length="107" mass="12300">MPKWREKDRRQYEHIKESELDRGKEEESAKEVAARTVNQQRRIEGRTPNRTTQGTGNPNSKLEDRTVDQLQNLASELGVKGRSKMNKAELIDAIRKTRGIPNQRSAS</sequence>
<feature type="domain" description="Rho termination factor-like N-terminal" evidence="2">
    <location>
        <begin position="61"/>
        <end position="103"/>
    </location>
</feature>
<protein>
    <recommendedName>
        <fullName evidence="2">Rho termination factor-like N-terminal domain-containing protein</fullName>
    </recommendedName>
</protein>
<dbReference type="EMBL" id="CP036264">
    <property type="protein sequence ID" value="QEF99249.1"/>
    <property type="molecule type" value="Genomic_DNA"/>
</dbReference>
<dbReference type="SMART" id="SM00959">
    <property type="entry name" value="Rho_N"/>
    <property type="match status" value="1"/>
</dbReference>
<dbReference type="AlphaFoldDB" id="A0A5B9MFE0"/>
<gene>
    <name evidence="3" type="ORF">Mal15_33110</name>
</gene>
<feature type="compositionally biased region" description="Polar residues" evidence="1">
    <location>
        <begin position="48"/>
        <end position="60"/>
    </location>
</feature>
<dbReference type="RefSeq" id="WP_147868675.1">
    <property type="nucleotide sequence ID" value="NZ_CP036264.1"/>
</dbReference>
<evidence type="ECO:0000259" key="2">
    <source>
        <dbReference type="SMART" id="SM00959"/>
    </source>
</evidence>
<feature type="compositionally biased region" description="Basic and acidic residues" evidence="1">
    <location>
        <begin position="1"/>
        <end position="33"/>
    </location>
</feature>
<dbReference type="Proteomes" id="UP000321353">
    <property type="component" value="Chromosome"/>
</dbReference>
<evidence type="ECO:0000313" key="4">
    <source>
        <dbReference type="Proteomes" id="UP000321353"/>
    </source>
</evidence>
<dbReference type="InterPro" id="IPR036269">
    <property type="entry name" value="Rho_N_sf"/>
</dbReference>
<dbReference type="Gene3D" id="1.10.720.10">
    <property type="match status" value="1"/>
</dbReference>
<feature type="region of interest" description="Disordered" evidence="1">
    <location>
        <begin position="1"/>
        <end position="66"/>
    </location>
</feature>
<proteinExistence type="predicted"/>
<keyword evidence="4" id="KW-1185">Reference proteome</keyword>